<accession>E6LH53</accession>
<dbReference type="OrthoDB" id="9813383at2"/>
<dbReference type="Pfam" id="PF07722">
    <property type="entry name" value="Peptidase_C26"/>
    <property type="match status" value="1"/>
</dbReference>
<dbReference type="SUPFAM" id="SSF52317">
    <property type="entry name" value="Class I glutamine amidotransferase-like"/>
    <property type="match status" value="1"/>
</dbReference>
<dbReference type="AlphaFoldDB" id="E6LH53"/>
<comment type="caution">
    <text evidence="1">The sequence shown here is derived from an EMBL/GenBank/DDBJ whole genome shotgun (WGS) entry which is preliminary data.</text>
</comment>
<organism evidence="1 2">
    <name type="scientific">Enterococcus italicus (strain DSM 15952 / CCUG 50447 / LMG 22039 / TP 1.5)</name>
    <dbReference type="NCBI Taxonomy" id="888064"/>
    <lineage>
        <taxon>Bacteria</taxon>
        <taxon>Bacillati</taxon>
        <taxon>Bacillota</taxon>
        <taxon>Bacilli</taxon>
        <taxon>Lactobacillales</taxon>
        <taxon>Enterococcaceae</taxon>
        <taxon>Enterococcus</taxon>
    </lineage>
</organism>
<dbReference type="HOGENOM" id="CLU_030756_2_1_9"/>
<dbReference type="GO" id="GO:0006598">
    <property type="term" value="P:polyamine catabolic process"/>
    <property type="evidence" value="ECO:0007669"/>
    <property type="project" value="TreeGrafter"/>
</dbReference>
<evidence type="ECO:0000313" key="2">
    <source>
        <dbReference type="Proteomes" id="UP000010296"/>
    </source>
</evidence>
<dbReference type="RefSeq" id="WP_007208706.1">
    <property type="nucleotide sequence ID" value="NZ_GL622241.1"/>
</dbReference>
<gene>
    <name evidence="1" type="primary">pdxT2</name>
    <name evidence="1" type="ORF">HMPREF9088_1693</name>
</gene>
<protein>
    <submittedName>
        <fullName evidence="1">Peptidase C26</fullName>
        <ecNumber evidence="1">2.6.-.-</ecNumber>
    </submittedName>
</protein>
<sequence length="239" mass="27228">MKKRIGIIGNERSTYDEKDQHTYYFSYTPRDFIQGFLRANSLPVILPVGIVEDAVAYIEQIDVLVLAGGQDIDPKYFHQARHPLLGEVFEARDEFELALIKEAVKQGKSIVGVCRGMQVLNVAFGGTLYQDTSLTDYTLKHVQSPISLEHPTHDVTIKETSLLRQFLPETYKVNSYHHQFVDQVANHFTVTAHTTDGAIEAIESTYYGNTIIGVQWHPEQSCHTHPLDQEFFKYIVENL</sequence>
<dbReference type="GO" id="GO:0016740">
    <property type="term" value="F:transferase activity"/>
    <property type="evidence" value="ECO:0007669"/>
    <property type="project" value="UniProtKB-KW"/>
</dbReference>
<dbReference type="InterPro" id="IPR029062">
    <property type="entry name" value="Class_I_gatase-like"/>
</dbReference>
<dbReference type="PANTHER" id="PTHR43235:SF1">
    <property type="entry name" value="GLUTAMINE AMIDOTRANSFERASE PB2B2.05-RELATED"/>
    <property type="match status" value="1"/>
</dbReference>
<dbReference type="EC" id="2.6.-.-" evidence="1"/>
<dbReference type="Gene3D" id="3.40.50.880">
    <property type="match status" value="1"/>
</dbReference>
<evidence type="ECO:0000313" key="1">
    <source>
        <dbReference type="EMBL" id="EFU73577.1"/>
    </source>
</evidence>
<keyword evidence="2" id="KW-1185">Reference proteome</keyword>
<dbReference type="PANTHER" id="PTHR43235">
    <property type="entry name" value="GLUTAMINE AMIDOTRANSFERASE PB2B2.05-RELATED"/>
    <property type="match status" value="1"/>
</dbReference>
<proteinExistence type="predicted"/>
<dbReference type="PROSITE" id="PS51273">
    <property type="entry name" value="GATASE_TYPE_1"/>
    <property type="match status" value="1"/>
</dbReference>
<dbReference type="EMBL" id="AEPV01000066">
    <property type="protein sequence ID" value="EFU73577.1"/>
    <property type="molecule type" value="Genomic_DNA"/>
</dbReference>
<dbReference type="InterPro" id="IPR011697">
    <property type="entry name" value="Peptidase_C26"/>
</dbReference>
<dbReference type="CDD" id="cd01745">
    <property type="entry name" value="GATase1_2"/>
    <property type="match status" value="1"/>
</dbReference>
<name>E6LH53_ENTI1</name>
<dbReference type="GeneID" id="302705335"/>
<dbReference type="eggNOG" id="COG2071">
    <property type="taxonomic scope" value="Bacteria"/>
</dbReference>
<dbReference type="InterPro" id="IPR044668">
    <property type="entry name" value="PuuD-like"/>
</dbReference>
<keyword evidence="1" id="KW-0808">Transferase</keyword>
<dbReference type="Proteomes" id="UP000010296">
    <property type="component" value="Unassembled WGS sequence"/>
</dbReference>
<reference evidence="1 2" key="1">
    <citation type="submission" date="2010-12" db="EMBL/GenBank/DDBJ databases">
        <authorList>
            <person name="Muzny D."/>
            <person name="Qin X."/>
            <person name="Deng J."/>
            <person name="Jiang H."/>
            <person name="Liu Y."/>
            <person name="Qu J."/>
            <person name="Song X.-Z."/>
            <person name="Zhang L."/>
            <person name="Thornton R."/>
            <person name="Coyle M."/>
            <person name="Francisco L."/>
            <person name="Jackson L."/>
            <person name="Javaid M."/>
            <person name="Korchina V."/>
            <person name="Kovar C."/>
            <person name="Mata R."/>
            <person name="Mathew T."/>
            <person name="Ngo R."/>
            <person name="Nguyen L."/>
            <person name="Nguyen N."/>
            <person name="Okwuonu G."/>
            <person name="Ongeri F."/>
            <person name="Pham C."/>
            <person name="Simmons D."/>
            <person name="Wilczek-Boney K."/>
            <person name="Hale W."/>
            <person name="Jakkamsetti A."/>
            <person name="Pham P."/>
            <person name="Ruth R."/>
            <person name="San Lucas F."/>
            <person name="Warren J."/>
            <person name="Zhang J."/>
            <person name="Zhao Z."/>
            <person name="Zhou C."/>
            <person name="Zhu D."/>
            <person name="Lee S."/>
            <person name="Bess C."/>
            <person name="Blankenburg K."/>
            <person name="Forbes L."/>
            <person name="Fu Q."/>
            <person name="Gubbala S."/>
            <person name="Hirani K."/>
            <person name="Jayaseelan J.C."/>
            <person name="Lara F."/>
            <person name="Munidasa M."/>
            <person name="Palculict T."/>
            <person name="Patil S."/>
            <person name="Pu L.-L."/>
            <person name="Saada N."/>
            <person name="Tang L."/>
            <person name="Weissenberger G."/>
            <person name="Zhu Y."/>
            <person name="Hemphill L."/>
            <person name="Shang Y."/>
            <person name="Youmans B."/>
            <person name="Ayvaz T."/>
            <person name="Ross M."/>
            <person name="Santibanez J."/>
            <person name="Aqrawi P."/>
            <person name="Gross S."/>
            <person name="Joshi V."/>
            <person name="Fowler G."/>
            <person name="Nazareth L."/>
            <person name="Reid J."/>
            <person name="Worley K."/>
            <person name="Petrosino J."/>
            <person name="Highlander S."/>
            <person name="Gibbs R."/>
        </authorList>
    </citation>
    <scope>NUCLEOTIDE SEQUENCE [LARGE SCALE GENOMIC DNA]</scope>
    <source>
        <strain evidence="2">DSM 15952 / CCUG 50447 / LMG 22039 / TP 1.5</strain>
    </source>
</reference>
<dbReference type="GO" id="GO:0005829">
    <property type="term" value="C:cytosol"/>
    <property type="evidence" value="ECO:0007669"/>
    <property type="project" value="TreeGrafter"/>
</dbReference>
<dbReference type="GO" id="GO:0033969">
    <property type="term" value="F:gamma-glutamyl-gamma-aminobutyrate hydrolase activity"/>
    <property type="evidence" value="ECO:0007669"/>
    <property type="project" value="TreeGrafter"/>
</dbReference>
<dbReference type="STRING" id="888064.HMPREF9088_1693"/>